<keyword evidence="4 6" id="KW-0238">DNA-binding</keyword>
<protein>
    <submittedName>
        <fullName evidence="8">DNA topoisomerase IV subunit A</fullName>
    </submittedName>
</protein>
<feature type="active site" description="O-(5'-phospho-DNA)-tyrosine intermediate" evidence="6">
    <location>
        <position position="106"/>
    </location>
</feature>
<dbReference type="GO" id="GO:0003677">
    <property type="term" value="F:DNA binding"/>
    <property type="evidence" value="ECO:0007669"/>
    <property type="project" value="UniProtKB-UniRule"/>
</dbReference>
<evidence type="ECO:0000259" key="7">
    <source>
        <dbReference type="PROSITE" id="PS52040"/>
    </source>
</evidence>
<dbReference type="SUPFAM" id="SSF56719">
    <property type="entry name" value="Type II DNA topoisomerase"/>
    <property type="match status" value="1"/>
</dbReference>
<dbReference type="EMBL" id="JAATLJ010000001">
    <property type="protein sequence ID" value="NIZ40299.1"/>
    <property type="molecule type" value="Genomic_DNA"/>
</dbReference>
<dbReference type="GO" id="GO:0003918">
    <property type="term" value="F:DNA topoisomerase type II (double strand cut, ATP-hydrolyzing) activity"/>
    <property type="evidence" value="ECO:0007669"/>
    <property type="project" value="UniProtKB-EC"/>
</dbReference>
<evidence type="ECO:0000313" key="9">
    <source>
        <dbReference type="Proteomes" id="UP000711995"/>
    </source>
</evidence>
<dbReference type="AlphaFoldDB" id="A0A968GC92"/>
<gene>
    <name evidence="8" type="ORF">HCT14_02065</name>
</gene>
<dbReference type="SMART" id="SM00434">
    <property type="entry name" value="TOP4c"/>
    <property type="match status" value="1"/>
</dbReference>
<comment type="similarity">
    <text evidence="2">Belongs to the type II topoisomerase GyrA/ParC subunit family.</text>
</comment>
<dbReference type="InterPro" id="IPR002205">
    <property type="entry name" value="Topo_IIA_dom_A"/>
</dbReference>
<dbReference type="Proteomes" id="UP000711995">
    <property type="component" value="Unassembled WGS sequence"/>
</dbReference>
<dbReference type="PROSITE" id="PS52040">
    <property type="entry name" value="TOPO_IIA"/>
    <property type="match status" value="1"/>
</dbReference>
<dbReference type="InterPro" id="IPR013757">
    <property type="entry name" value="Topo_IIA_A_a_sf"/>
</dbReference>
<dbReference type="GO" id="GO:0006265">
    <property type="term" value="P:DNA topological change"/>
    <property type="evidence" value="ECO:0007669"/>
    <property type="project" value="UniProtKB-UniRule"/>
</dbReference>
<dbReference type="GO" id="GO:0005737">
    <property type="term" value="C:cytoplasm"/>
    <property type="evidence" value="ECO:0007669"/>
    <property type="project" value="TreeGrafter"/>
</dbReference>
<dbReference type="RefSeq" id="WP_167699902.1">
    <property type="nucleotide sequence ID" value="NZ_CP118174.1"/>
</dbReference>
<evidence type="ECO:0000256" key="2">
    <source>
        <dbReference type="ARBA" id="ARBA00008263"/>
    </source>
</evidence>
<evidence type="ECO:0000256" key="3">
    <source>
        <dbReference type="ARBA" id="ARBA00023029"/>
    </source>
</evidence>
<comment type="catalytic activity">
    <reaction evidence="1 6">
        <text>ATP-dependent breakage, passage and rejoining of double-stranded DNA.</text>
        <dbReference type="EC" id="5.6.2.2"/>
    </reaction>
</comment>
<dbReference type="NCBIfam" id="NF007209">
    <property type="entry name" value="PRK09631.1"/>
    <property type="match status" value="1"/>
</dbReference>
<feature type="domain" description="Topo IIA-type catalytic" evidence="7">
    <location>
        <begin position="25"/>
        <end position="472"/>
    </location>
</feature>
<evidence type="ECO:0000256" key="6">
    <source>
        <dbReference type="PROSITE-ProRule" id="PRU01384"/>
    </source>
</evidence>
<dbReference type="InterPro" id="IPR050220">
    <property type="entry name" value="Type_II_DNA_Topoisomerases"/>
</dbReference>
<accession>A0A968GC92</accession>
<dbReference type="GO" id="GO:0009330">
    <property type="term" value="C:DNA topoisomerase type II (double strand cut, ATP-hydrolyzing) complex"/>
    <property type="evidence" value="ECO:0007669"/>
    <property type="project" value="TreeGrafter"/>
</dbReference>
<keyword evidence="9" id="KW-1185">Reference proteome</keyword>
<reference evidence="8 9" key="1">
    <citation type="submission" date="2020-03" db="EMBL/GenBank/DDBJ databases">
        <title>Spirochaetal bacteria isolated from arthropods constitute a novel genus Entomospira genus novum within the order Spirochaetales.</title>
        <authorList>
            <person name="Grana-Miraglia L."/>
            <person name="Sikutova S."/>
            <person name="Fingerle V."/>
            <person name="Sing A."/>
            <person name="Castillo-Ramirez S."/>
            <person name="Margos G."/>
            <person name="Rudolf I."/>
        </authorList>
    </citation>
    <scope>NUCLEOTIDE SEQUENCE [LARGE SCALE GENOMIC DNA]</scope>
    <source>
        <strain evidence="8 9">BR193</strain>
    </source>
</reference>
<keyword evidence="3 6" id="KW-0799">Topoisomerase</keyword>
<dbReference type="Gene3D" id="3.90.199.10">
    <property type="entry name" value="Topoisomerase II, domain 5"/>
    <property type="match status" value="1"/>
</dbReference>
<dbReference type="PANTHER" id="PTHR43493">
    <property type="entry name" value="DNA GYRASE/TOPOISOMERASE SUBUNIT A"/>
    <property type="match status" value="1"/>
</dbReference>
<evidence type="ECO:0000256" key="4">
    <source>
        <dbReference type="ARBA" id="ARBA00023125"/>
    </source>
</evidence>
<proteinExistence type="inferred from homology"/>
<dbReference type="Pfam" id="PF00521">
    <property type="entry name" value="DNA_topoisoIV"/>
    <property type="match status" value="1"/>
</dbReference>
<organism evidence="8 9">
    <name type="scientific">Entomospira entomophila</name>
    <dbReference type="NCBI Taxonomy" id="2719988"/>
    <lineage>
        <taxon>Bacteria</taxon>
        <taxon>Pseudomonadati</taxon>
        <taxon>Spirochaetota</taxon>
        <taxon>Spirochaetia</taxon>
        <taxon>Spirochaetales</taxon>
        <taxon>Spirochaetaceae</taxon>
        <taxon>Entomospira</taxon>
    </lineage>
</organism>
<dbReference type="InterPro" id="IPR013760">
    <property type="entry name" value="Topo_IIA-like_dom_sf"/>
</dbReference>
<dbReference type="Gene3D" id="3.30.1360.40">
    <property type="match status" value="1"/>
</dbReference>
<dbReference type="Gene3D" id="1.10.268.10">
    <property type="entry name" value="Topoisomerase, domain 3"/>
    <property type="match status" value="1"/>
</dbReference>
<dbReference type="PANTHER" id="PTHR43493:SF5">
    <property type="entry name" value="DNA GYRASE SUBUNIT A, CHLOROPLASTIC_MITOCHONDRIAL"/>
    <property type="match status" value="1"/>
</dbReference>
<dbReference type="GO" id="GO:0005524">
    <property type="term" value="F:ATP binding"/>
    <property type="evidence" value="ECO:0007669"/>
    <property type="project" value="InterPro"/>
</dbReference>
<keyword evidence="5 6" id="KW-0413">Isomerase</keyword>
<comment type="caution">
    <text evidence="8">The sequence shown here is derived from an EMBL/GenBank/DDBJ whole genome shotgun (WGS) entry which is preliminary data.</text>
</comment>
<dbReference type="InterPro" id="IPR013758">
    <property type="entry name" value="Topo_IIA_A/C_ab"/>
</dbReference>
<evidence type="ECO:0000256" key="5">
    <source>
        <dbReference type="ARBA" id="ARBA00023235"/>
    </source>
</evidence>
<name>A0A968GC92_9SPIO</name>
<evidence type="ECO:0000313" key="8">
    <source>
        <dbReference type="EMBL" id="NIZ40299.1"/>
    </source>
</evidence>
<sequence>MAQIKEIFDQNFLEYASYVIKDRAIPDIADGLKPVQRRILYTLYRMDDGTTHKVAAVIGQTMFLHPHGDASIYEALVTLANKDLFIEKQGNFGNIFTGDSAAAARYIECALKPFAKEILFKDEITEFTPSYDGKMQEPTTLPAKIPLALVLGAEGIAVGMSTRILPHNLTEVIQAVRSALRGEEFTLYPDFLTGGLIDVSDYKDGLGKIVSRARLDVTDSKRIVVRELAFGTTCESLISSIEDATRKGKLKIGSISDYTSGAVEIEIELPRGVHADDVVPALYAFTKCEVTHHVHCLLIVDRKPKIMTITDVVAYHATHIQELLKQELEVEQGELLHKIRVRTLERIFIEEKLYKKLEMLRSVKEMQEYLHHAFKPFSVKEYEGDLTDEDIERLLQIPIRRISLFDIEKNQKELTTMQKRLRVIAGYLKNLVGYALDYLDTLLQSESAQSPRKTEVTSLDRIEYKAVALRNLKLRYDEKEGYLGTDLSSGEIIAECSEYDRIFYVAADTLYRTIELPKKLFIGKKVLYITVFDKKQMADQVFNIVYKHKETGYAYLKRFRMNQWMLGKSYGPLLPTQGQLMHFFIGENWQLTPVYKESSLLREDESFHTSDYLIKGSNTQGVRLKAKVISKVKIKEKNKDK</sequence>
<evidence type="ECO:0000256" key="1">
    <source>
        <dbReference type="ARBA" id="ARBA00000185"/>
    </source>
</evidence>